<gene>
    <name evidence="2" type="ORF">NTH_03315</name>
</gene>
<sequence length="89" mass="9991">MTVKSSISLTDRQDAFVRSLVEEGRYPSVSAVLQQGLELLRLRMEGEEIQVEALRNLLDARREGSFVSGTTMKGRIAAIADKKRRARDI</sequence>
<dbReference type="Pfam" id="PF03693">
    <property type="entry name" value="ParD_antitoxin"/>
    <property type="match status" value="1"/>
</dbReference>
<keyword evidence="1" id="KW-1277">Toxin-antitoxin system</keyword>
<name>A0ABY5MLH2_9HYPH</name>
<dbReference type="InterPro" id="IPR022789">
    <property type="entry name" value="ParD"/>
</dbReference>
<keyword evidence="3" id="KW-1185">Reference proteome</keyword>
<dbReference type="Gene3D" id="6.10.10.120">
    <property type="entry name" value="Antitoxin ParD1-like"/>
    <property type="match status" value="1"/>
</dbReference>
<dbReference type="SUPFAM" id="SSF47598">
    <property type="entry name" value="Ribbon-helix-helix"/>
    <property type="match status" value="1"/>
</dbReference>
<dbReference type="RefSeq" id="WP_338531028.1">
    <property type="nucleotide sequence ID" value="NZ_CP030941.1"/>
</dbReference>
<dbReference type="InterPro" id="IPR038296">
    <property type="entry name" value="ParD_sf"/>
</dbReference>
<evidence type="ECO:0000313" key="2">
    <source>
        <dbReference type="EMBL" id="UUP18830.1"/>
    </source>
</evidence>
<evidence type="ECO:0008006" key="4">
    <source>
        <dbReference type="Google" id="ProtNLM"/>
    </source>
</evidence>
<dbReference type="EMBL" id="CP030941">
    <property type="protein sequence ID" value="UUP18830.1"/>
    <property type="molecule type" value="Genomic_DNA"/>
</dbReference>
<proteinExistence type="predicted"/>
<evidence type="ECO:0000256" key="1">
    <source>
        <dbReference type="ARBA" id="ARBA00022649"/>
    </source>
</evidence>
<reference evidence="2 3" key="1">
    <citation type="submission" date="2018-07" db="EMBL/GenBank/DDBJ databases">
        <title>Genome sequence of Nitratireductor thuwali#1536.</title>
        <authorList>
            <person name="Michoud G."/>
            <person name="Merlino G."/>
            <person name="Sefrji F.O."/>
            <person name="Daffonchio D."/>
        </authorList>
    </citation>
    <scope>NUCLEOTIDE SEQUENCE [LARGE SCALE GENOMIC DNA]</scope>
    <source>
        <strain evidence="3">Nit1536</strain>
    </source>
</reference>
<dbReference type="Proteomes" id="UP001342418">
    <property type="component" value="Chromosome"/>
</dbReference>
<dbReference type="InterPro" id="IPR010985">
    <property type="entry name" value="Ribbon_hlx_hlx"/>
</dbReference>
<organism evidence="2 3">
    <name type="scientific">Nitratireductor thuwali</name>
    <dbReference type="NCBI Taxonomy" id="2267699"/>
    <lineage>
        <taxon>Bacteria</taxon>
        <taxon>Pseudomonadati</taxon>
        <taxon>Pseudomonadota</taxon>
        <taxon>Alphaproteobacteria</taxon>
        <taxon>Hyphomicrobiales</taxon>
        <taxon>Phyllobacteriaceae</taxon>
        <taxon>Nitratireductor</taxon>
    </lineage>
</organism>
<accession>A0ABY5MLH2</accession>
<dbReference type="NCBIfam" id="TIGR02606">
    <property type="entry name" value="antidote_CC2985"/>
    <property type="match status" value="1"/>
</dbReference>
<evidence type="ECO:0000313" key="3">
    <source>
        <dbReference type="Proteomes" id="UP001342418"/>
    </source>
</evidence>
<protein>
    <recommendedName>
        <fullName evidence="4">Type II toxin-antitoxin system ParD family antitoxin</fullName>
    </recommendedName>
</protein>